<comment type="similarity">
    <text evidence="2">Belongs to the glutamate-gated ion channel (TC 1.A.10.1) family.</text>
</comment>
<keyword evidence="10" id="KW-0325">Glycoprotein</keyword>
<evidence type="ECO:0000256" key="4">
    <source>
        <dbReference type="ARBA" id="ARBA00022692"/>
    </source>
</evidence>
<keyword evidence="6 14" id="KW-1133">Transmembrane helix</keyword>
<accession>A0A6A6LHF4</accession>
<dbReference type="AlphaFoldDB" id="A0A6A6LHF4"/>
<evidence type="ECO:0000256" key="8">
    <source>
        <dbReference type="ARBA" id="ARBA00023136"/>
    </source>
</evidence>
<dbReference type="InterPro" id="IPR015683">
    <property type="entry name" value="Ionotropic_Glu_rcpt"/>
</dbReference>
<feature type="transmembrane region" description="Helical" evidence="14">
    <location>
        <begin position="432"/>
        <end position="454"/>
    </location>
</feature>
<dbReference type="SUPFAM" id="SSF53850">
    <property type="entry name" value="Periplasmic binding protein-like II"/>
    <property type="match status" value="1"/>
</dbReference>
<feature type="domain" description="Ionotropic glutamate receptor C-terminal" evidence="15">
    <location>
        <begin position="65"/>
        <end position="411"/>
    </location>
</feature>
<dbReference type="PANTHER" id="PTHR18966">
    <property type="entry name" value="IONOTROPIC GLUTAMATE RECEPTOR"/>
    <property type="match status" value="1"/>
</dbReference>
<keyword evidence="8 14" id="KW-0472">Membrane</keyword>
<feature type="transmembrane region" description="Helical" evidence="14">
    <location>
        <begin position="247"/>
        <end position="271"/>
    </location>
</feature>
<sequence length="520" mass="57855">MNDEGSRGVGFWTAGKGLVRKLNSSNNTVGKESPTSTSGLAPIIWPGDSTLIPKGMVMSNGRALRVGVPVRNRFNQLVTVKKDPHTNIPMFSGYCIEVFNNVLKMLPYAISYEFILSSESYDNMIYQVYLGKIDAVVGDASILASRSYYVDYTMPFLESGGLSMIVPTQDHTNRKTWVFLKPLTWGVWITSICFFVFIGLVVWVLEHRINDDFQGPPLRQIGTSIWFSFSTMVFAHREKVISNLARIVVITWCFVGLVLTQSYAAALSSFLTVQQLNSNAYDLNELIQKRQHVGYQSGSSVRGFLKSLGFYESQLLPYSSAEECDQLLSKGNENGGIAVAIDEAPYLNIILAEHCDKYTMAESMDLQKYMTSGFGFVFSRGSSLVPDVSRAILALRENGEIKKLEDEWFDNGSCSVRSDPVSNRLGLDSFKGLFLIAGMISVLALLIYMVMIVYENRQVLINPRISMLSRILDLLTIFQKHFSLASRKRGFNSPAGTSAPGLAAPNHTVQEHPRGEQGVH</sequence>
<feature type="region of interest" description="Disordered" evidence="13">
    <location>
        <begin position="493"/>
        <end position="520"/>
    </location>
</feature>
<organism evidence="16 17">
    <name type="scientific">Hevea brasiliensis</name>
    <name type="common">Para rubber tree</name>
    <name type="synonym">Siphonia brasiliensis</name>
    <dbReference type="NCBI Taxonomy" id="3981"/>
    <lineage>
        <taxon>Eukaryota</taxon>
        <taxon>Viridiplantae</taxon>
        <taxon>Streptophyta</taxon>
        <taxon>Embryophyta</taxon>
        <taxon>Tracheophyta</taxon>
        <taxon>Spermatophyta</taxon>
        <taxon>Magnoliopsida</taxon>
        <taxon>eudicotyledons</taxon>
        <taxon>Gunneridae</taxon>
        <taxon>Pentapetalae</taxon>
        <taxon>rosids</taxon>
        <taxon>fabids</taxon>
        <taxon>Malpighiales</taxon>
        <taxon>Euphorbiaceae</taxon>
        <taxon>Crotonoideae</taxon>
        <taxon>Micrandreae</taxon>
        <taxon>Hevea</taxon>
    </lineage>
</organism>
<dbReference type="InterPro" id="IPR001320">
    <property type="entry name" value="Iontro_rcpt_C"/>
</dbReference>
<dbReference type="FunFam" id="1.10.287.70:FF:000037">
    <property type="entry name" value="Glutamate receptor"/>
    <property type="match status" value="1"/>
</dbReference>
<evidence type="ECO:0000256" key="14">
    <source>
        <dbReference type="SAM" id="Phobius"/>
    </source>
</evidence>
<evidence type="ECO:0000256" key="5">
    <source>
        <dbReference type="ARBA" id="ARBA00022729"/>
    </source>
</evidence>
<dbReference type="Gene3D" id="3.40.190.10">
    <property type="entry name" value="Periplasmic binding protein-like II"/>
    <property type="match status" value="2"/>
</dbReference>
<feature type="compositionally biased region" description="Basic and acidic residues" evidence="13">
    <location>
        <begin position="509"/>
        <end position="520"/>
    </location>
</feature>
<evidence type="ECO:0000256" key="1">
    <source>
        <dbReference type="ARBA" id="ARBA00004141"/>
    </source>
</evidence>
<evidence type="ECO:0000313" key="17">
    <source>
        <dbReference type="Proteomes" id="UP000467840"/>
    </source>
</evidence>
<evidence type="ECO:0000256" key="7">
    <source>
        <dbReference type="ARBA" id="ARBA00023065"/>
    </source>
</evidence>
<comment type="subcellular location">
    <subcellularLocation>
        <location evidence="1">Membrane</location>
        <topology evidence="1">Multi-pass membrane protein</topology>
    </subcellularLocation>
</comment>
<proteinExistence type="inferred from homology"/>
<keyword evidence="11" id="KW-1071">Ligand-gated ion channel</keyword>
<dbReference type="EMBL" id="JAAGAX010000010">
    <property type="protein sequence ID" value="KAF2300832.1"/>
    <property type="molecule type" value="Genomic_DNA"/>
</dbReference>
<keyword evidence="7" id="KW-0406">Ion transport</keyword>
<evidence type="ECO:0000313" key="16">
    <source>
        <dbReference type="EMBL" id="KAF2300832.1"/>
    </source>
</evidence>
<name>A0A6A6LHF4_HEVBR</name>
<keyword evidence="3" id="KW-0813">Transport</keyword>
<dbReference type="SMART" id="SM00079">
    <property type="entry name" value="PBPe"/>
    <property type="match status" value="1"/>
</dbReference>
<keyword evidence="17" id="KW-1185">Reference proteome</keyword>
<evidence type="ECO:0000256" key="11">
    <source>
        <dbReference type="ARBA" id="ARBA00023286"/>
    </source>
</evidence>
<dbReference type="CDD" id="cd13686">
    <property type="entry name" value="GluR_Plant"/>
    <property type="match status" value="1"/>
</dbReference>
<keyword evidence="5" id="KW-0732">Signal</keyword>
<dbReference type="SUPFAM" id="SSF81324">
    <property type="entry name" value="Voltage-gated potassium channels"/>
    <property type="match status" value="1"/>
</dbReference>
<evidence type="ECO:0000256" key="3">
    <source>
        <dbReference type="ARBA" id="ARBA00022448"/>
    </source>
</evidence>
<gene>
    <name evidence="16" type="ORF">GH714_017666</name>
</gene>
<protein>
    <recommendedName>
        <fullName evidence="15">Ionotropic glutamate receptor C-terminal domain-containing protein</fullName>
    </recommendedName>
</protein>
<evidence type="ECO:0000256" key="13">
    <source>
        <dbReference type="SAM" id="MobiDB-lite"/>
    </source>
</evidence>
<dbReference type="FunFam" id="3.40.190.10:FF:000054">
    <property type="entry name" value="Glutamate receptor"/>
    <property type="match status" value="1"/>
</dbReference>
<reference evidence="16 17" key="1">
    <citation type="journal article" date="2020" name="Mol. Plant">
        <title>The Chromosome-Based Rubber Tree Genome Provides New Insights into Spurge Genome Evolution and Rubber Biosynthesis.</title>
        <authorList>
            <person name="Liu J."/>
            <person name="Shi C."/>
            <person name="Shi C.C."/>
            <person name="Li W."/>
            <person name="Zhang Q.J."/>
            <person name="Zhang Y."/>
            <person name="Li K."/>
            <person name="Lu H.F."/>
            <person name="Shi C."/>
            <person name="Zhu S.T."/>
            <person name="Xiao Z.Y."/>
            <person name="Nan H."/>
            <person name="Yue Y."/>
            <person name="Zhu X.G."/>
            <person name="Wu Y."/>
            <person name="Hong X.N."/>
            <person name="Fan G.Y."/>
            <person name="Tong Y."/>
            <person name="Zhang D."/>
            <person name="Mao C.L."/>
            <person name="Liu Y.L."/>
            <person name="Hao S.J."/>
            <person name="Liu W.Q."/>
            <person name="Lv M.Q."/>
            <person name="Zhang H.B."/>
            <person name="Liu Y."/>
            <person name="Hu-Tang G.R."/>
            <person name="Wang J.P."/>
            <person name="Wang J.H."/>
            <person name="Sun Y.H."/>
            <person name="Ni S.B."/>
            <person name="Chen W.B."/>
            <person name="Zhang X.C."/>
            <person name="Jiao Y.N."/>
            <person name="Eichler E.E."/>
            <person name="Li G.H."/>
            <person name="Liu X."/>
            <person name="Gao L.Z."/>
        </authorList>
    </citation>
    <scope>NUCLEOTIDE SEQUENCE [LARGE SCALE GENOMIC DNA]</scope>
    <source>
        <strain evidence="17">cv. GT1</strain>
        <tissue evidence="16">Leaf</tissue>
    </source>
</reference>
<feature type="transmembrane region" description="Helical" evidence="14">
    <location>
        <begin position="183"/>
        <end position="205"/>
    </location>
</feature>
<evidence type="ECO:0000256" key="9">
    <source>
        <dbReference type="ARBA" id="ARBA00023170"/>
    </source>
</evidence>
<dbReference type="Pfam" id="PF00060">
    <property type="entry name" value="Lig_chan"/>
    <property type="match status" value="1"/>
</dbReference>
<dbReference type="GO" id="GO:0016020">
    <property type="term" value="C:membrane"/>
    <property type="evidence" value="ECO:0007669"/>
    <property type="project" value="UniProtKB-SubCell"/>
</dbReference>
<keyword evidence="9" id="KW-0675">Receptor</keyword>
<dbReference type="Gene3D" id="1.10.287.70">
    <property type="match status" value="1"/>
</dbReference>
<dbReference type="GO" id="GO:0015276">
    <property type="term" value="F:ligand-gated monoatomic ion channel activity"/>
    <property type="evidence" value="ECO:0007669"/>
    <property type="project" value="InterPro"/>
</dbReference>
<dbReference type="Proteomes" id="UP000467840">
    <property type="component" value="Chromosome 4"/>
</dbReference>
<evidence type="ECO:0000256" key="10">
    <source>
        <dbReference type="ARBA" id="ARBA00023180"/>
    </source>
</evidence>
<evidence type="ECO:0000259" key="15">
    <source>
        <dbReference type="SMART" id="SM00079"/>
    </source>
</evidence>
<keyword evidence="4 14" id="KW-0812">Transmembrane</keyword>
<keyword evidence="12" id="KW-0407">Ion channel</keyword>
<evidence type="ECO:0000256" key="6">
    <source>
        <dbReference type="ARBA" id="ARBA00022989"/>
    </source>
</evidence>
<evidence type="ECO:0000256" key="12">
    <source>
        <dbReference type="ARBA" id="ARBA00023303"/>
    </source>
</evidence>
<comment type="caution">
    <text evidence="16">The sequence shown here is derived from an EMBL/GenBank/DDBJ whole genome shotgun (WGS) entry which is preliminary data.</text>
</comment>
<evidence type="ECO:0000256" key="2">
    <source>
        <dbReference type="ARBA" id="ARBA00008685"/>
    </source>
</evidence>